<dbReference type="Pfam" id="PF03372">
    <property type="entry name" value="Exo_endo_phos"/>
    <property type="match status" value="1"/>
</dbReference>
<dbReference type="GO" id="GO:0004518">
    <property type="term" value="F:nuclease activity"/>
    <property type="evidence" value="ECO:0007669"/>
    <property type="project" value="UniProtKB-KW"/>
</dbReference>
<accession>A0A5J5IJA9</accession>
<dbReference type="GO" id="GO:0006281">
    <property type="term" value="P:DNA repair"/>
    <property type="evidence" value="ECO:0007669"/>
    <property type="project" value="UniProtKB-KW"/>
</dbReference>
<dbReference type="GO" id="GO:0046872">
    <property type="term" value="F:metal ion binding"/>
    <property type="evidence" value="ECO:0007669"/>
    <property type="project" value="UniProtKB-KW"/>
</dbReference>
<evidence type="ECO:0000259" key="10">
    <source>
        <dbReference type="Pfam" id="PF03372"/>
    </source>
</evidence>
<dbReference type="GO" id="GO:0016787">
    <property type="term" value="F:hydrolase activity"/>
    <property type="evidence" value="ECO:0007669"/>
    <property type="project" value="UniProtKB-KW"/>
</dbReference>
<evidence type="ECO:0000256" key="6">
    <source>
        <dbReference type="ARBA" id="ARBA00022801"/>
    </source>
</evidence>
<evidence type="ECO:0000256" key="8">
    <source>
        <dbReference type="ARBA" id="ARBA00023204"/>
    </source>
</evidence>
<dbReference type="InterPro" id="IPR036691">
    <property type="entry name" value="Endo/exonu/phosph_ase_sf"/>
</dbReference>
<dbReference type="InterPro" id="IPR005135">
    <property type="entry name" value="Endo/exonuclease/phosphatase"/>
</dbReference>
<dbReference type="InterPro" id="IPR051547">
    <property type="entry name" value="TDP2-like"/>
</dbReference>
<comment type="cofactor">
    <cofactor evidence="1">
        <name>Mn(2+)</name>
        <dbReference type="ChEBI" id="CHEBI:29035"/>
    </cofactor>
</comment>
<evidence type="ECO:0000256" key="9">
    <source>
        <dbReference type="SAM" id="Phobius"/>
    </source>
</evidence>
<dbReference type="EMBL" id="VYQF01000001">
    <property type="protein sequence ID" value="KAA9040473.1"/>
    <property type="molecule type" value="Genomic_DNA"/>
</dbReference>
<keyword evidence="4" id="KW-0479">Metal-binding</keyword>
<evidence type="ECO:0000256" key="2">
    <source>
        <dbReference type="ARBA" id="ARBA00001946"/>
    </source>
</evidence>
<keyword evidence="9" id="KW-0812">Transmembrane</keyword>
<evidence type="ECO:0000256" key="3">
    <source>
        <dbReference type="ARBA" id="ARBA00022722"/>
    </source>
</evidence>
<evidence type="ECO:0000256" key="7">
    <source>
        <dbReference type="ARBA" id="ARBA00022842"/>
    </source>
</evidence>
<keyword evidence="5" id="KW-0227">DNA damage</keyword>
<keyword evidence="9" id="KW-1133">Transmembrane helix</keyword>
<evidence type="ECO:0000256" key="4">
    <source>
        <dbReference type="ARBA" id="ARBA00022723"/>
    </source>
</evidence>
<dbReference type="RefSeq" id="WP_150412532.1">
    <property type="nucleotide sequence ID" value="NZ_VYQF01000001.1"/>
</dbReference>
<feature type="transmembrane region" description="Helical" evidence="9">
    <location>
        <begin position="12"/>
        <end position="32"/>
    </location>
</feature>
<dbReference type="CDD" id="cd09084">
    <property type="entry name" value="EEP-2"/>
    <property type="match status" value="1"/>
</dbReference>
<evidence type="ECO:0000256" key="5">
    <source>
        <dbReference type="ARBA" id="ARBA00022763"/>
    </source>
</evidence>
<keyword evidence="3" id="KW-0540">Nuclease</keyword>
<feature type="transmembrane region" description="Helical" evidence="9">
    <location>
        <begin position="38"/>
        <end position="64"/>
    </location>
</feature>
<protein>
    <recommendedName>
        <fullName evidence="10">Endonuclease/exonuclease/phosphatase domain-containing protein</fullName>
    </recommendedName>
</protein>
<evidence type="ECO:0000256" key="1">
    <source>
        <dbReference type="ARBA" id="ARBA00001936"/>
    </source>
</evidence>
<evidence type="ECO:0000313" key="11">
    <source>
        <dbReference type="EMBL" id="KAA9040473.1"/>
    </source>
</evidence>
<keyword evidence="7" id="KW-0460">Magnesium</keyword>
<organism evidence="11 12">
    <name type="scientific">Ginsengibacter hankyongi</name>
    <dbReference type="NCBI Taxonomy" id="2607284"/>
    <lineage>
        <taxon>Bacteria</taxon>
        <taxon>Pseudomonadati</taxon>
        <taxon>Bacteroidota</taxon>
        <taxon>Chitinophagia</taxon>
        <taxon>Chitinophagales</taxon>
        <taxon>Chitinophagaceae</taxon>
        <taxon>Ginsengibacter</taxon>
    </lineage>
</organism>
<dbReference type="PANTHER" id="PTHR15822:SF4">
    <property type="entry name" value="TYROSYL-DNA PHOSPHODIESTERASE 2"/>
    <property type="match status" value="1"/>
</dbReference>
<comment type="cofactor">
    <cofactor evidence="2">
        <name>Mg(2+)</name>
        <dbReference type="ChEBI" id="CHEBI:18420"/>
    </cofactor>
</comment>
<proteinExistence type="predicted"/>
<feature type="domain" description="Endonuclease/exonuclease/phosphatase" evidence="10">
    <location>
        <begin position="107"/>
        <end position="362"/>
    </location>
</feature>
<evidence type="ECO:0000313" key="12">
    <source>
        <dbReference type="Proteomes" id="UP000326903"/>
    </source>
</evidence>
<dbReference type="Gene3D" id="3.60.10.10">
    <property type="entry name" value="Endonuclease/exonuclease/phosphatase"/>
    <property type="match status" value="1"/>
</dbReference>
<comment type="caution">
    <text evidence="11">The sequence shown here is derived from an EMBL/GenBank/DDBJ whole genome shotgun (WGS) entry which is preliminary data.</text>
</comment>
<keyword evidence="12" id="KW-1185">Reference proteome</keyword>
<reference evidence="11 12" key="1">
    <citation type="submission" date="2019-09" db="EMBL/GenBank/DDBJ databases">
        <title>Draft genome sequence of Ginsengibacter sp. BR5-29.</title>
        <authorList>
            <person name="Im W.-T."/>
        </authorList>
    </citation>
    <scope>NUCLEOTIDE SEQUENCE [LARGE SCALE GENOMIC DNA]</scope>
    <source>
        <strain evidence="11 12">BR5-29</strain>
    </source>
</reference>
<keyword evidence="6" id="KW-0378">Hydrolase</keyword>
<keyword evidence="9" id="KW-0472">Membrane</keyword>
<dbReference type="Proteomes" id="UP000326903">
    <property type="component" value="Unassembled WGS sequence"/>
</dbReference>
<dbReference type="SUPFAM" id="SSF56219">
    <property type="entry name" value="DNase I-like"/>
    <property type="match status" value="1"/>
</dbReference>
<dbReference type="PANTHER" id="PTHR15822">
    <property type="entry name" value="TRAF AND TNF RECEPTOR-ASSOCIATED PROTEIN"/>
    <property type="match status" value="1"/>
</dbReference>
<keyword evidence="8" id="KW-0234">DNA repair</keyword>
<sequence length="371" mass="43093">MPGKTNFFRSILILINIGVIIAYFITCLSPYVNTGEDWYLAFPGLIFPLIFFALVLFIIIWIFLKSKWWWISSLVLLLGFQQIIAAFAFHIPREFSYVKAPNALRVLQWNVSGWGTQNSESHNDKTYKAIMMQIVQEQNADVLCFEEFTDNLDKNNFEPNNISTIENAGYPYHYFVATEYYKKDHATGIAIFSKYPIIDSASFSFNEGSTSEHLLFTDIKVSDKTFRVFTTHLQSVHFEGKDYRSLNNLKHAHESGLRDSRTIVSKLKKGYVSRYKQAELVSKKIRESPYTAFICGDFNDVPNSSTYFKIKGNFQDAFLQKGSFIGRTFRFISPTLRIDYILADKRFKVTQYQRIKVPYSDHYPVEADLQY</sequence>
<feature type="transmembrane region" description="Helical" evidence="9">
    <location>
        <begin position="71"/>
        <end position="91"/>
    </location>
</feature>
<gene>
    <name evidence="11" type="ORF">FW778_00010</name>
</gene>
<dbReference type="AlphaFoldDB" id="A0A5J5IJA9"/>
<name>A0A5J5IJA9_9BACT</name>